<feature type="signal peptide" evidence="1">
    <location>
        <begin position="1"/>
        <end position="27"/>
    </location>
</feature>
<keyword evidence="3" id="KW-1185">Reference proteome</keyword>
<dbReference type="EMBL" id="JANUGU010000001">
    <property type="protein sequence ID" value="MCS0657805.1"/>
    <property type="molecule type" value="Genomic_DNA"/>
</dbReference>
<dbReference type="RefSeq" id="WP_258810947.1">
    <property type="nucleotide sequence ID" value="NZ_JANUGU010000001.1"/>
</dbReference>
<name>A0ABT2CVH2_9BURK</name>
<reference evidence="2 3" key="1">
    <citation type="submission" date="2022-08" db="EMBL/GenBank/DDBJ databases">
        <title>Reclassification of Massilia species as members of the genera Telluria, Duganella, Pseudoduganella, Mokoshia gen. nov. and Zemynaea gen. nov. using orthogonal and non-orthogonal genome-based approaches.</title>
        <authorList>
            <person name="Bowman J.P."/>
        </authorList>
    </citation>
    <scope>NUCLEOTIDE SEQUENCE [LARGE SCALE GENOMIC DNA]</scope>
    <source>
        <strain evidence="2 3">JCM 31606</strain>
    </source>
</reference>
<proteinExistence type="predicted"/>
<evidence type="ECO:0000313" key="3">
    <source>
        <dbReference type="Proteomes" id="UP001204621"/>
    </source>
</evidence>
<evidence type="ECO:0000313" key="2">
    <source>
        <dbReference type="EMBL" id="MCS0657805.1"/>
    </source>
</evidence>
<feature type="chain" id="PRO_5045602757" evidence="1">
    <location>
        <begin position="28"/>
        <end position="133"/>
    </location>
</feature>
<dbReference type="Proteomes" id="UP001204621">
    <property type="component" value="Unassembled WGS sequence"/>
</dbReference>
<comment type="caution">
    <text evidence="2">The sequence shown here is derived from an EMBL/GenBank/DDBJ whole genome shotgun (WGS) entry which is preliminary data.</text>
</comment>
<gene>
    <name evidence="2" type="ORF">NX778_06975</name>
</gene>
<protein>
    <submittedName>
        <fullName evidence="2">Uncharacterized protein</fullName>
    </submittedName>
</protein>
<sequence>MRYPRHIRLFAALLALVSLLFTQVALAAYDCPQLAKQIEQSASMMHTPAAHADCCAPHDQQSPNLCDAHKHAQTQTPDSPVQPPVAPFIPAALVVELSPIGHPLPLNLDAPAAFLQAASSSPPISIRHCCLRN</sequence>
<accession>A0ABT2CVH2</accession>
<evidence type="ECO:0000256" key="1">
    <source>
        <dbReference type="SAM" id="SignalP"/>
    </source>
</evidence>
<keyword evidence="1" id="KW-0732">Signal</keyword>
<organism evidence="2 3">
    <name type="scientific">Massilia terrae</name>
    <dbReference type="NCBI Taxonomy" id="1811224"/>
    <lineage>
        <taxon>Bacteria</taxon>
        <taxon>Pseudomonadati</taxon>
        <taxon>Pseudomonadota</taxon>
        <taxon>Betaproteobacteria</taxon>
        <taxon>Burkholderiales</taxon>
        <taxon>Oxalobacteraceae</taxon>
        <taxon>Telluria group</taxon>
        <taxon>Massilia</taxon>
    </lineage>
</organism>